<keyword evidence="2" id="KW-1185">Reference proteome</keyword>
<proteinExistence type="predicted"/>
<dbReference type="Proteomes" id="UP000054630">
    <property type="component" value="Unassembled WGS sequence"/>
</dbReference>
<sequence length="106" mass="11480">MPVCQSDCNSCLARTVNGVNAPRGSNTEAASRRSPRLVPCVSEAACDGGQIDSWSSWGFQEIPSVFQSLERSTLEQSSAGKSERASGALLAHFVRWKPPRLRRSEA</sequence>
<gene>
    <name evidence="1" type="ORF">T07_7383</name>
</gene>
<dbReference type="OrthoDB" id="5912383at2759"/>
<evidence type="ECO:0000313" key="1">
    <source>
        <dbReference type="EMBL" id="KRX15941.1"/>
    </source>
</evidence>
<comment type="caution">
    <text evidence="1">The sequence shown here is derived from an EMBL/GenBank/DDBJ whole genome shotgun (WGS) entry which is preliminary data.</text>
</comment>
<protein>
    <submittedName>
        <fullName evidence="1">Uncharacterized protein</fullName>
    </submittedName>
</protein>
<organism evidence="1 2">
    <name type="scientific">Trichinella nelsoni</name>
    <dbReference type="NCBI Taxonomy" id="6336"/>
    <lineage>
        <taxon>Eukaryota</taxon>
        <taxon>Metazoa</taxon>
        <taxon>Ecdysozoa</taxon>
        <taxon>Nematoda</taxon>
        <taxon>Enoplea</taxon>
        <taxon>Dorylaimia</taxon>
        <taxon>Trichinellida</taxon>
        <taxon>Trichinellidae</taxon>
        <taxon>Trichinella</taxon>
    </lineage>
</organism>
<dbReference type="EMBL" id="JYDL01000119">
    <property type="protein sequence ID" value="KRX15941.1"/>
    <property type="molecule type" value="Genomic_DNA"/>
</dbReference>
<accession>A0A0V0RNU3</accession>
<evidence type="ECO:0000313" key="2">
    <source>
        <dbReference type="Proteomes" id="UP000054630"/>
    </source>
</evidence>
<name>A0A0V0RNU3_9BILA</name>
<dbReference type="AlphaFoldDB" id="A0A0V0RNU3"/>
<reference evidence="1 2" key="1">
    <citation type="submission" date="2015-01" db="EMBL/GenBank/DDBJ databases">
        <title>Evolution of Trichinella species and genotypes.</title>
        <authorList>
            <person name="Korhonen P.K."/>
            <person name="Edoardo P."/>
            <person name="Giuseppe L.R."/>
            <person name="Gasser R.B."/>
        </authorList>
    </citation>
    <scope>NUCLEOTIDE SEQUENCE [LARGE SCALE GENOMIC DNA]</scope>
    <source>
        <strain evidence="1">ISS37</strain>
    </source>
</reference>